<evidence type="ECO:0000313" key="1">
    <source>
        <dbReference type="EMBL" id="RNA04127.1"/>
    </source>
</evidence>
<accession>A0A3M7PYB1</accession>
<evidence type="ECO:0000313" key="2">
    <source>
        <dbReference type="Proteomes" id="UP000276133"/>
    </source>
</evidence>
<proteinExistence type="predicted"/>
<organism evidence="1 2">
    <name type="scientific">Brachionus plicatilis</name>
    <name type="common">Marine rotifer</name>
    <name type="synonym">Brachionus muelleri</name>
    <dbReference type="NCBI Taxonomy" id="10195"/>
    <lineage>
        <taxon>Eukaryota</taxon>
        <taxon>Metazoa</taxon>
        <taxon>Spiralia</taxon>
        <taxon>Gnathifera</taxon>
        <taxon>Rotifera</taxon>
        <taxon>Eurotatoria</taxon>
        <taxon>Monogononta</taxon>
        <taxon>Pseudotrocha</taxon>
        <taxon>Ploima</taxon>
        <taxon>Brachionidae</taxon>
        <taxon>Brachionus</taxon>
    </lineage>
</organism>
<protein>
    <submittedName>
        <fullName evidence="1">Uncharacterized protein</fullName>
    </submittedName>
</protein>
<comment type="caution">
    <text evidence="1">The sequence shown here is derived from an EMBL/GenBank/DDBJ whole genome shotgun (WGS) entry which is preliminary data.</text>
</comment>
<dbReference type="AlphaFoldDB" id="A0A3M7PYB1"/>
<reference evidence="1 2" key="1">
    <citation type="journal article" date="2018" name="Sci. Rep.">
        <title>Genomic signatures of local adaptation to the degree of environmental predictability in rotifers.</title>
        <authorList>
            <person name="Franch-Gras L."/>
            <person name="Hahn C."/>
            <person name="Garcia-Roger E.M."/>
            <person name="Carmona M.J."/>
            <person name="Serra M."/>
            <person name="Gomez A."/>
        </authorList>
    </citation>
    <scope>NUCLEOTIDE SEQUENCE [LARGE SCALE GENOMIC DNA]</scope>
    <source>
        <strain evidence="1">HYR1</strain>
    </source>
</reference>
<dbReference type="EMBL" id="REGN01008227">
    <property type="protein sequence ID" value="RNA04127.1"/>
    <property type="molecule type" value="Genomic_DNA"/>
</dbReference>
<dbReference type="Proteomes" id="UP000276133">
    <property type="component" value="Unassembled WGS sequence"/>
</dbReference>
<sequence length="75" mass="9102">MPPAFTKVWYGSYLDIWKRMNTLKRFFRTTRVFCFKFQNVIGLDKGRGFHHLDHLQFSLATKLIECLARRHLERL</sequence>
<gene>
    <name evidence="1" type="ORF">BpHYR1_014470</name>
</gene>
<name>A0A3M7PYB1_BRAPC</name>
<keyword evidence="2" id="KW-1185">Reference proteome</keyword>